<dbReference type="InterPro" id="IPR004244">
    <property type="entry name" value="Transposase_22"/>
</dbReference>
<feature type="domain" description="FP protein C-terminal" evidence="2">
    <location>
        <begin position="271"/>
        <end position="296"/>
    </location>
</feature>
<keyword evidence="1" id="KW-0175">Coiled coil</keyword>
<keyword evidence="4" id="KW-1185">Reference proteome</keyword>
<evidence type="ECO:0000313" key="3">
    <source>
        <dbReference type="EMBL" id="CAH0407671.1"/>
    </source>
</evidence>
<name>A0ABN8BDN2_CHISP</name>
<feature type="coiled-coil region" evidence="1">
    <location>
        <begin position="90"/>
        <end position="117"/>
    </location>
</feature>
<accession>A0ABN8BDN2</accession>
<evidence type="ECO:0000256" key="1">
    <source>
        <dbReference type="SAM" id="Coils"/>
    </source>
</evidence>
<proteinExistence type="predicted"/>
<reference evidence="3" key="1">
    <citation type="submission" date="2021-12" db="EMBL/GenBank/DDBJ databases">
        <authorList>
            <person name="King R."/>
        </authorList>
    </citation>
    <scope>NUCLEOTIDE SEQUENCE</scope>
</reference>
<dbReference type="Gene3D" id="3.30.70.1820">
    <property type="entry name" value="L1 transposable element, RRM domain"/>
    <property type="match status" value="1"/>
</dbReference>
<sequence>MSVQRTPPKFASNPDLPATALLVEDTVINMRKRKQPDDEDMDHRMMLLEQKLDRQMAIFSSKMDEMISESIANALKSAITSEFSKISSTLDAISESVMELRNDNASLKKSLKDMDVRFTEIEQSLNFCNTRQDEFEKDLITLKKQIQLTSDLPDYVQTLEYKLAVMQQQARECNIEISNVPEKRNENLVNMVISLGTAVKQQILVSDIVAVHRVPHASQTDKRPKNIVVKLTSRIARDNIVAACRSKKNLDTEGLGLPGTVQKIYVNEHLTIQNKILFRECRERAKSSDYKYVWVK</sequence>
<gene>
    <name evidence="3" type="ORF">CHILSU_LOCUS11074</name>
</gene>
<organism evidence="3 4">
    <name type="scientific">Chilo suppressalis</name>
    <name type="common">Asiatic rice borer moth</name>
    <dbReference type="NCBI Taxonomy" id="168631"/>
    <lineage>
        <taxon>Eukaryota</taxon>
        <taxon>Metazoa</taxon>
        <taxon>Ecdysozoa</taxon>
        <taxon>Arthropoda</taxon>
        <taxon>Hexapoda</taxon>
        <taxon>Insecta</taxon>
        <taxon>Pterygota</taxon>
        <taxon>Neoptera</taxon>
        <taxon>Endopterygota</taxon>
        <taxon>Lepidoptera</taxon>
        <taxon>Glossata</taxon>
        <taxon>Ditrysia</taxon>
        <taxon>Pyraloidea</taxon>
        <taxon>Crambidae</taxon>
        <taxon>Crambinae</taxon>
        <taxon>Chilo</taxon>
    </lineage>
</organism>
<evidence type="ECO:0000313" key="4">
    <source>
        <dbReference type="Proteomes" id="UP001153292"/>
    </source>
</evidence>
<protein>
    <recommendedName>
        <fullName evidence="2">FP protein C-terminal domain-containing protein</fullName>
    </recommendedName>
</protein>
<dbReference type="Proteomes" id="UP001153292">
    <property type="component" value="Chromosome 9"/>
</dbReference>
<evidence type="ECO:0000259" key="2">
    <source>
        <dbReference type="Pfam" id="PF25298"/>
    </source>
</evidence>
<dbReference type="Pfam" id="PF25298">
    <property type="entry name" value="Baculo_FP_2nd"/>
    <property type="match status" value="1"/>
</dbReference>
<dbReference type="InterPro" id="IPR057251">
    <property type="entry name" value="FP_C"/>
</dbReference>
<dbReference type="PANTHER" id="PTHR11505">
    <property type="entry name" value="L1 TRANSPOSABLE ELEMENT-RELATED"/>
    <property type="match status" value="1"/>
</dbReference>
<dbReference type="EMBL" id="OU963902">
    <property type="protein sequence ID" value="CAH0407671.1"/>
    <property type="molecule type" value="Genomic_DNA"/>
</dbReference>